<evidence type="ECO:0000259" key="1">
    <source>
        <dbReference type="Pfam" id="PF05239"/>
    </source>
</evidence>
<protein>
    <submittedName>
        <fullName evidence="2">YlmC/YmxH family sporulation protein</fullName>
    </submittedName>
</protein>
<dbReference type="Gene3D" id="2.30.30.240">
    <property type="entry name" value="PRC-barrel domain"/>
    <property type="match status" value="1"/>
</dbReference>
<reference evidence="3" key="1">
    <citation type="submission" date="2017-11" db="EMBL/GenBank/DDBJ databases">
        <authorList>
            <person name="Zhu W."/>
        </authorList>
    </citation>
    <scope>NUCLEOTIDE SEQUENCE [LARGE SCALE GENOMIC DNA]</scope>
    <source>
        <strain evidence="3">160</strain>
    </source>
</reference>
<sequence>MVKLSELQLKEVIIVDDGRRLGHISDLEINTNTGKITAIILIAKDKRNSLFGKVDELVIRWEQIIRIGSDVVLVKDVHEQPLSSEVHFPKKDK</sequence>
<dbReference type="Proteomes" id="UP000253908">
    <property type="component" value="Chromosome"/>
</dbReference>
<dbReference type="EMBL" id="CP024848">
    <property type="protein sequence ID" value="AXI09005.1"/>
    <property type="molecule type" value="Genomic_DNA"/>
</dbReference>
<dbReference type="Pfam" id="PF05239">
    <property type="entry name" value="PRC"/>
    <property type="match status" value="1"/>
</dbReference>
<dbReference type="SUPFAM" id="SSF50346">
    <property type="entry name" value="PRC-barrel domain"/>
    <property type="match status" value="1"/>
</dbReference>
<dbReference type="InterPro" id="IPR027275">
    <property type="entry name" value="PRC-brl_dom"/>
</dbReference>
<feature type="domain" description="PRC-barrel" evidence="1">
    <location>
        <begin position="2"/>
        <end position="80"/>
    </location>
</feature>
<dbReference type="InterPro" id="IPR014238">
    <property type="entry name" value="Spore_YlmC/YmxH"/>
</dbReference>
<accession>A0A345PG75</accession>
<dbReference type="PANTHER" id="PTHR40061:SF1">
    <property type="entry name" value="SPORULATION PROTEIN YLMC-RELATED"/>
    <property type="match status" value="1"/>
</dbReference>
<name>A0A345PG75_9BACI</name>
<organism evidence="2 3">
    <name type="scientific">Oceanobacillus zhaokaii</name>
    <dbReference type="NCBI Taxonomy" id="2052660"/>
    <lineage>
        <taxon>Bacteria</taxon>
        <taxon>Bacillati</taxon>
        <taxon>Bacillota</taxon>
        <taxon>Bacilli</taxon>
        <taxon>Bacillales</taxon>
        <taxon>Bacillaceae</taxon>
        <taxon>Oceanobacillus</taxon>
    </lineage>
</organism>
<dbReference type="PANTHER" id="PTHR40061">
    <property type="entry name" value="SPORULATION PROTEIN YLMC-RELATED"/>
    <property type="match status" value="1"/>
</dbReference>
<evidence type="ECO:0000313" key="3">
    <source>
        <dbReference type="Proteomes" id="UP000253908"/>
    </source>
</evidence>
<dbReference type="RefSeq" id="WP_114916299.1">
    <property type="nucleotide sequence ID" value="NZ_CP024848.1"/>
</dbReference>
<dbReference type="AlphaFoldDB" id="A0A345PG75"/>
<dbReference type="OrthoDB" id="6024937at2"/>
<proteinExistence type="predicted"/>
<dbReference type="KEGG" id="ocn:CUC15_08770"/>
<gene>
    <name evidence="2" type="ORF">CUC15_08770</name>
</gene>
<keyword evidence="3" id="KW-1185">Reference proteome</keyword>
<evidence type="ECO:0000313" key="2">
    <source>
        <dbReference type="EMBL" id="AXI09005.1"/>
    </source>
</evidence>
<dbReference type="NCBIfam" id="TIGR02888">
    <property type="entry name" value="spore_YlmC_YmxH"/>
    <property type="match status" value="1"/>
</dbReference>
<dbReference type="InterPro" id="IPR011033">
    <property type="entry name" value="PRC_barrel-like_sf"/>
</dbReference>